<dbReference type="Gene3D" id="3.80.10.10">
    <property type="entry name" value="Ribonuclease Inhibitor"/>
    <property type="match status" value="2"/>
</dbReference>
<dbReference type="InterPro" id="IPR003591">
    <property type="entry name" value="Leu-rich_rpt_typical-subtyp"/>
</dbReference>
<dbReference type="eggNOG" id="KOG0619">
    <property type="taxonomic scope" value="Eukaryota"/>
</dbReference>
<dbReference type="OMA" id="ENTIPPW"/>
<evidence type="ECO:0000256" key="4">
    <source>
        <dbReference type="ARBA" id="ARBA00022614"/>
    </source>
</evidence>
<gene>
    <name evidence="13" type="ORF">TCM_045301</name>
</gene>
<dbReference type="GO" id="GO:0005886">
    <property type="term" value="C:plasma membrane"/>
    <property type="evidence" value="ECO:0007669"/>
    <property type="project" value="UniProtKB-SubCell"/>
</dbReference>
<dbReference type="FunFam" id="3.80.10.10:FF:000041">
    <property type="entry name" value="LRR receptor-like serine/threonine-protein kinase ERECTA"/>
    <property type="match status" value="1"/>
</dbReference>
<evidence type="ECO:0000256" key="5">
    <source>
        <dbReference type="ARBA" id="ARBA00022692"/>
    </source>
</evidence>
<dbReference type="Proteomes" id="UP000026915">
    <property type="component" value="Chromosome 10"/>
</dbReference>
<keyword evidence="3" id="KW-1003">Cell membrane</keyword>
<evidence type="ECO:0000259" key="12">
    <source>
        <dbReference type="Pfam" id="PF08263"/>
    </source>
</evidence>
<dbReference type="PRINTS" id="PR00019">
    <property type="entry name" value="LEURICHRPT"/>
</dbReference>
<evidence type="ECO:0000256" key="1">
    <source>
        <dbReference type="ARBA" id="ARBA00004251"/>
    </source>
</evidence>
<keyword evidence="8" id="KW-1133">Transmembrane helix</keyword>
<dbReference type="InterPro" id="IPR046956">
    <property type="entry name" value="RLP23-like"/>
</dbReference>
<dbReference type="InParanoid" id="A0A061FRF1"/>
<keyword evidence="4" id="KW-0433">Leucine-rich repeat</keyword>
<reference evidence="13 14" key="1">
    <citation type="journal article" date="2013" name="Genome Biol.">
        <title>The genome sequence of the most widely cultivated cacao type and its use to identify candidate genes regulating pod color.</title>
        <authorList>
            <person name="Motamayor J.C."/>
            <person name="Mockaitis K."/>
            <person name="Schmutz J."/>
            <person name="Haiminen N."/>
            <person name="Iii D.L."/>
            <person name="Cornejo O."/>
            <person name="Findley S.D."/>
            <person name="Zheng P."/>
            <person name="Utro F."/>
            <person name="Royaert S."/>
            <person name="Saski C."/>
            <person name="Jenkins J."/>
            <person name="Podicheti R."/>
            <person name="Zhao M."/>
            <person name="Scheffler B.E."/>
            <person name="Stack J.C."/>
            <person name="Feltus F.A."/>
            <person name="Mustiga G.M."/>
            <person name="Amores F."/>
            <person name="Phillips W."/>
            <person name="Marelli J.P."/>
            <person name="May G.D."/>
            <person name="Shapiro H."/>
            <person name="Ma J."/>
            <person name="Bustamante C.D."/>
            <person name="Schnell R.J."/>
            <person name="Main D."/>
            <person name="Gilbert D."/>
            <person name="Parida L."/>
            <person name="Kuhn D.N."/>
        </authorList>
    </citation>
    <scope>NUCLEOTIDE SEQUENCE [LARGE SCALE GENOMIC DNA]</scope>
    <source>
        <strain evidence="14">cv. Matina 1-6</strain>
    </source>
</reference>
<evidence type="ECO:0000256" key="7">
    <source>
        <dbReference type="ARBA" id="ARBA00022737"/>
    </source>
</evidence>
<keyword evidence="7" id="KW-0677">Repeat</keyword>
<evidence type="ECO:0000256" key="2">
    <source>
        <dbReference type="ARBA" id="ARBA00009592"/>
    </source>
</evidence>
<evidence type="ECO:0000256" key="9">
    <source>
        <dbReference type="ARBA" id="ARBA00023136"/>
    </source>
</evidence>
<dbReference type="SMART" id="SM00369">
    <property type="entry name" value="LRR_TYP"/>
    <property type="match status" value="5"/>
</dbReference>
<dbReference type="Gramene" id="EOY19905">
    <property type="protein sequence ID" value="EOY19905"/>
    <property type="gene ID" value="TCM_045301"/>
</dbReference>
<evidence type="ECO:0000313" key="14">
    <source>
        <dbReference type="Proteomes" id="UP000026915"/>
    </source>
</evidence>
<dbReference type="Pfam" id="PF00560">
    <property type="entry name" value="LRR_1"/>
    <property type="match status" value="4"/>
</dbReference>
<dbReference type="InterPro" id="IPR013210">
    <property type="entry name" value="LRR_N_plant-typ"/>
</dbReference>
<evidence type="ECO:0000256" key="11">
    <source>
        <dbReference type="ARBA" id="ARBA00023180"/>
    </source>
</evidence>
<organism evidence="13 14">
    <name type="scientific">Theobroma cacao</name>
    <name type="common">Cacao</name>
    <name type="synonym">Cocoa</name>
    <dbReference type="NCBI Taxonomy" id="3641"/>
    <lineage>
        <taxon>Eukaryota</taxon>
        <taxon>Viridiplantae</taxon>
        <taxon>Streptophyta</taxon>
        <taxon>Embryophyta</taxon>
        <taxon>Tracheophyta</taxon>
        <taxon>Spermatophyta</taxon>
        <taxon>Magnoliopsida</taxon>
        <taxon>eudicotyledons</taxon>
        <taxon>Gunneridae</taxon>
        <taxon>Pentapetalae</taxon>
        <taxon>rosids</taxon>
        <taxon>malvids</taxon>
        <taxon>Malvales</taxon>
        <taxon>Malvaceae</taxon>
        <taxon>Byttnerioideae</taxon>
        <taxon>Theobroma</taxon>
    </lineage>
</organism>
<dbReference type="STRING" id="3641.A0A061FRF1"/>
<sequence>MRIANGFNPSAREAKIQCIDKERHALLMVKQSLIDDYGHLSSWGNEDGKKDCCQWRGVQCSNRTRHVIKLDLSNPRTSNHNLLEHNPLRGKINPSLLELQHLRYLDLSGNKFEGSMVPNLNGSLSKLRYLNLYSAGLSSTTLNQLGNLSELQFLDLSYNDYNISNLDWFHGLSSLRHLNLSSNKLTDAKDWPQLLNMLPYLEDLKLRSCRLPRIRSPPSLTNSTSSTLSIDLSNNNLTSCIYWLLFNITSKIVDLDLANSLLGGSIPDFFRNMVSLKHLSLSRNHLEGDISKFLGNICTLETLYLWGNNISGSIVPGILGCLENSLQILDLSNNRLNGTLSKSFNFKQPSKLSYLDLSGNQFSGTLPDFTKLSSLKALYLSDNQSNGSVPESLGYLSELEGLDISRNSLEENLPNRITAALARPSAKLLSSLKICLNRIALTSRLRTSMLLDKLFIRQGTELWLFTQVMAFRESLSTMREWLLDHGVERKKLIPSLMAASSA</sequence>
<dbReference type="Pfam" id="PF08263">
    <property type="entry name" value="LRRNT_2"/>
    <property type="match status" value="1"/>
</dbReference>
<dbReference type="SUPFAM" id="SSF52058">
    <property type="entry name" value="L domain-like"/>
    <property type="match status" value="2"/>
</dbReference>
<dbReference type="Pfam" id="PF13855">
    <property type="entry name" value="LRR_8"/>
    <property type="match status" value="2"/>
</dbReference>
<keyword evidence="6" id="KW-0732">Signal</keyword>
<evidence type="ECO:0000256" key="3">
    <source>
        <dbReference type="ARBA" id="ARBA00022475"/>
    </source>
</evidence>
<keyword evidence="10" id="KW-0675">Receptor</keyword>
<dbReference type="PANTHER" id="PTHR48063">
    <property type="entry name" value="LRR RECEPTOR-LIKE KINASE"/>
    <property type="match status" value="1"/>
</dbReference>
<dbReference type="HOGENOM" id="CLU_000288_18_13_1"/>
<feature type="domain" description="Leucine-rich repeat-containing N-terminal plant-type" evidence="12">
    <location>
        <begin position="20"/>
        <end position="61"/>
    </location>
</feature>
<evidence type="ECO:0000256" key="10">
    <source>
        <dbReference type="ARBA" id="ARBA00023170"/>
    </source>
</evidence>
<protein>
    <submittedName>
        <fullName evidence="13">Disease resistance family protein / LRR family protein</fullName>
    </submittedName>
</protein>
<keyword evidence="11" id="KW-0325">Glycoprotein</keyword>
<comment type="subcellular location">
    <subcellularLocation>
        <location evidence="1">Cell membrane</location>
        <topology evidence="1">Single-pass type I membrane protein</topology>
    </subcellularLocation>
</comment>
<dbReference type="EMBL" id="CM001888">
    <property type="protein sequence ID" value="EOY19905.1"/>
    <property type="molecule type" value="Genomic_DNA"/>
</dbReference>
<comment type="similarity">
    <text evidence="2">Belongs to the RLP family.</text>
</comment>
<keyword evidence="9" id="KW-0472">Membrane</keyword>
<keyword evidence="14" id="KW-1185">Reference proteome</keyword>
<accession>A0A061FRF1</accession>
<evidence type="ECO:0000256" key="8">
    <source>
        <dbReference type="ARBA" id="ARBA00022989"/>
    </source>
</evidence>
<dbReference type="PANTHER" id="PTHR48063:SF101">
    <property type="entry name" value="LRR RECEPTOR-LIKE SERINE_THREONINE-PROTEIN KINASE FLS2"/>
    <property type="match status" value="1"/>
</dbReference>
<dbReference type="AlphaFoldDB" id="A0A061FRF1"/>
<dbReference type="PROSITE" id="PS51450">
    <property type="entry name" value="LRR"/>
    <property type="match status" value="2"/>
</dbReference>
<dbReference type="InterPro" id="IPR001611">
    <property type="entry name" value="Leu-rich_rpt"/>
</dbReference>
<evidence type="ECO:0000313" key="13">
    <source>
        <dbReference type="EMBL" id="EOY19905.1"/>
    </source>
</evidence>
<evidence type="ECO:0000256" key="6">
    <source>
        <dbReference type="ARBA" id="ARBA00022729"/>
    </source>
</evidence>
<keyword evidence="5" id="KW-0812">Transmembrane</keyword>
<proteinExistence type="inferred from homology"/>
<name>A0A061FRF1_THECC</name>
<dbReference type="InterPro" id="IPR032675">
    <property type="entry name" value="LRR_dom_sf"/>
</dbReference>